<dbReference type="InterPro" id="IPR027417">
    <property type="entry name" value="P-loop_NTPase"/>
</dbReference>
<keyword evidence="3 5" id="KW-0067">ATP-binding</keyword>
<evidence type="ECO:0000313" key="6">
    <source>
        <dbReference type="Proteomes" id="UP001255246"/>
    </source>
</evidence>
<dbReference type="RefSeq" id="WP_311349933.1">
    <property type="nucleotide sequence ID" value="NZ_JAVRHR010000001.1"/>
</dbReference>
<feature type="domain" description="ABC transporter" evidence="4">
    <location>
        <begin position="2"/>
        <end position="234"/>
    </location>
</feature>
<dbReference type="SMART" id="SM00382">
    <property type="entry name" value="AAA"/>
    <property type="match status" value="1"/>
</dbReference>
<dbReference type="InterPro" id="IPR017871">
    <property type="entry name" value="ABC_transporter-like_CS"/>
</dbReference>
<evidence type="ECO:0000256" key="2">
    <source>
        <dbReference type="ARBA" id="ARBA00022741"/>
    </source>
</evidence>
<dbReference type="PROSITE" id="PS00211">
    <property type="entry name" value="ABC_TRANSPORTER_1"/>
    <property type="match status" value="1"/>
</dbReference>
<proteinExistence type="predicted"/>
<sequence>MLNVGNISFSYQDELILKEITFTLEEAKHLAIMGESGSGKSTLLKAIYGLLELDEGNIHWKNNEVLGPSYNLVPGEKYMKYVAQDFDLMPFTSVSENIAEYLSAFEMETHQARIDELLSVIEMEDYADIKVKNLSGGQQQRVALARALAQEPEVLLLDEPFSSIDQFKKNELRYRLFPYLKEKGITVINASHDPNDVLPFADETIVLKNGAVLAHEPTLELYQKPKKKYTASLFDIVNQIPVSLLKEYGTGDNVILVYPHEFEISKASGFEVYVVNNHFKGSHYLIEGLSNNGLSVFFTNRHALKVSSQVFLNVSLQLVNKRLQN</sequence>
<dbReference type="Gene3D" id="3.40.50.300">
    <property type="entry name" value="P-loop containing nucleotide triphosphate hydrolases"/>
    <property type="match status" value="1"/>
</dbReference>
<dbReference type="PROSITE" id="PS50893">
    <property type="entry name" value="ABC_TRANSPORTER_2"/>
    <property type="match status" value="1"/>
</dbReference>
<accession>A0ABU3AA13</accession>
<dbReference type="SUPFAM" id="SSF52540">
    <property type="entry name" value="P-loop containing nucleoside triphosphate hydrolases"/>
    <property type="match status" value="1"/>
</dbReference>
<dbReference type="InterPro" id="IPR003593">
    <property type="entry name" value="AAA+_ATPase"/>
</dbReference>
<dbReference type="EMBL" id="JAVRHR010000001">
    <property type="protein sequence ID" value="MDT0606377.1"/>
    <property type="molecule type" value="Genomic_DNA"/>
</dbReference>
<evidence type="ECO:0000313" key="5">
    <source>
        <dbReference type="EMBL" id="MDT0606377.1"/>
    </source>
</evidence>
<evidence type="ECO:0000256" key="1">
    <source>
        <dbReference type="ARBA" id="ARBA00022448"/>
    </source>
</evidence>
<dbReference type="PANTHER" id="PTHR42781">
    <property type="entry name" value="SPERMIDINE/PUTRESCINE IMPORT ATP-BINDING PROTEIN POTA"/>
    <property type="match status" value="1"/>
</dbReference>
<keyword evidence="1" id="KW-0813">Transport</keyword>
<keyword evidence="2" id="KW-0547">Nucleotide-binding</keyword>
<dbReference type="PANTHER" id="PTHR42781:SF4">
    <property type="entry name" value="SPERMIDINE_PUTRESCINE IMPORT ATP-BINDING PROTEIN POTA"/>
    <property type="match status" value="1"/>
</dbReference>
<keyword evidence="6" id="KW-1185">Reference proteome</keyword>
<dbReference type="InterPro" id="IPR050093">
    <property type="entry name" value="ABC_SmlMolc_Importer"/>
</dbReference>
<dbReference type="Pfam" id="PF00005">
    <property type="entry name" value="ABC_tran"/>
    <property type="match status" value="1"/>
</dbReference>
<protein>
    <submittedName>
        <fullName evidence="5">ABC transporter ATP-binding protein</fullName>
    </submittedName>
</protein>
<evidence type="ECO:0000256" key="3">
    <source>
        <dbReference type="ARBA" id="ARBA00022840"/>
    </source>
</evidence>
<dbReference type="InterPro" id="IPR003439">
    <property type="entry name" value="ABC_transporter-like_ATP-bd"/>
</dbReference>
<comment type="caution">
    <text evidence="5">The sequence shown here is derived from an EMBL/GenBank/DDBJ whole genome shotgun (WGS) entry which is preliminary data.</text>
</comment>
<gene>
    <name evidence="5" type="ORF">RM706_05025</name>
</gene>
<organism evidence="5 6">
    <name type="scientific">Croceitalea rosinachiae</name>
    <dbReference type="NCBI Taxonomy" id="3075596"/>
    <lineage>
        <taxon>Bacteria</taxon>
        <taxon>Pseudomonadati</taxon>
        <taxon>Bacteroidota</taxon>
        <taxon>Flavobacteriia</taxon>
        <taxon>Flavobacteriales</taxon>
        <taxon>Flavobacteriaceae</taxon>
        <taxon>Croceitalea</taxon>
    </lineage>
</organism>
<evidence type="ECO:0000259" key="4">
    <source>
        <dbReference type="PROSITE" id="PS50893"/>
    </source>
</evidence>
<name>A0ABU3AA13_9FLAO</name>
<dbReference type="Proteomes" id="UP001255246">
    <property type="component" value="Unassembled WGS sequence"/>
</dbReference>
<reference evidence="5 6" key="1">
    <citation type="submission" date="2023-09" db="EMBL/GenBank/DDBJ databases">
        <authorList>
            <person name="Rey-Velasco X."/>
        </authorList>
    </citation>
    <scope>NUCLEOTIDE SEQUENCE [LARGE SCALE GENOMIC DNA]</scope>
    <source>
        <strain evidence="5 6">F388</strain>
    </source>
</reference>
<dbReference type="GO" id="GO:0005524">
    <property type="term" value="F:ATP binding"/>
    <property type="evidence" value="ECO:0007669"/>
    <property type="project" value="UniProtKB-KW"/>
</dbReference>